<protein>
    <recommendedName>
        <fullName evidence="6">Ribosomal processing cysteine protease Prp</fullName>
    </recommendedName>
</protein>
<dbReference type="STRING" id="159291.SAMN05920897_105124"/>
<sequence>MISVSVRTRDGIPVRIEANGHGLRGADHRSASCAAVSAVLKGLGVVLVENSSCTVQGSVAGPGAFVLTVKDCRDQAWLQGVADLLGQTLQEIALAWPEEVCFSADELSKTEFSRIEENSDGT</sequence>
<proteinExistence type="inferred from homology"/>
<accession>A0A1N6R0R9</accession>
<keyword evidence="2" id="KW-0645">Protease</keyword>
<evidence type="ECO:0000256" key="6">
    <source>
        <dbReference type="ARBA" id="ARBA00044538"/>
    </source>
</evidence>
<keyword evidence="1" id="KW-0690">Ribosome biogenesis</keyword>
<evidence type="ECO:0000256" key="3">
    <source>
        <dbReference type="ARBA" id="ARBA00022801"/>
    </source>
</evidence>
<name>A0A1N6R0R9_9SPIO</name>
<evidence type="ECO:0000313" key="8">
    <source>
        <dbReference type="Proteomes" id="UP000186400"/>
    </source>
</evidence>
<evidence type="ECO:0000256" key="4">
    <source>
        <dbReference type="ARBA" id="ARBA00022807"/>
    </source>
</evidence>
<dbReference type="Gene3D" id="3.30.70.1490">
    <property type="entry name" value="Cysteine protease Prp"/>
    <property type="match status" value="1"/>
</dbReference>
<dbReference type="InterPro" id="IPR036764">
    <property type="entry name" value="Peptidase_Prp_sf"/>
</dbReference>
<evidence type="ECO:0000313" key="7">
    <source>
        <dbReference type="EMBL" id="SIQ22448.1"/>
    </source>
</evidence>
<keyword evidence="8" id="KW-1185">Reference proteome</keyword>
<dbReference type="InterPro" id="IPR007422">
    <property type="entry name" value="Peptidase_Prp"/>
</dbReference>
<evidence type="ECO:0000256" key="2">
    <source>
        <dbReference type="ARBA" id="ARBA00022670"/>
    </source>
</evidence>
<dbReference type="AlphaFoldDB" id="A0A1N6R0R9"/>
<comment type="similarity">
    <text evidence="5">Belongs to the Prp family.</text>
</comment>
<dbReference type="SUPFAM" id="SSF118010">
    <property type="entry name" value="TM1457-like"/>
    <property type="match status" value="1"/>
</dbReference>
<dbReference type="Proteomes" id="UP000186400">
    <property type="component" value="Unassembled WGS sequence"/>
</dbReference>
<keyword evidence="3" id="KW-0378">Hydrolase</keyword>
<dbReference type="Pfam" id="PF04327">
    <property type="entry name" value="Peptidase_Prp"/>
    <property type="match status" value="1"/>
</dbReference>
<evidence type="ECO:0000256" key="1">
    <source>
        <dbReference type="ARBA" id="ARBA00022517"/>
    </source>
</evidence>
<evidence type="ECO:0000256" key="5">
    <source>
        <dbReference type="ARBA" id="ARBA00044503"/>
    </source>
</evidence>
<gene>
    <name evidence="7" type="ORF">SAMN05920897_105124</name>
</gene>
<organism evidence="7 8">
    <name type="scientific">Alkalispirochaeta americana</name>
    <dbReference type="NCBI Taxonomy" id="159291"/>
    <lineage>
        <taxon>Bacteria</taxon>
        <taxon>Pseudomonadati</taxon>
        <taxon>Spirochaetota</taxon>
        <taxon>Spirochaetia</taxon>
        <taxon>Spirochaetales</taxon>
        <taxon>Spirochaetaceae</taxon>
        <taxon>Alkalispirochaeta</taxon>
    </lineage>
</organism>
<keyword evidence="4" id="KW-0788">Thiol protease</keyword>
<reference evidence="7 8" key="1">
    <citation type="submission" date="2017-01" db="EMBL/GenBank/DDBJ databases">
        <authorList>
            <person name="Mah S.A."/>
            <person name="Swanson W.J."/>
            <person name="Moy G.W."/>
            <person name="Vacquier V.D."/>
        </authorList>
    </citation>
    <scope>NUCLEOTIDE SEQUENCE [LARGE SCALE GENOMIC DNA]</scope>
    <source>
        <strain evidence="7 8">ASpG1</strain>
    </source>
</reference>
<dbReference type="EMBL" id="FTMS01000005">
    <property type="protein sequence ID" value="SIQ22448.1"/>
    <property type="molecule type" value="Genomic_DNA"/>
</dbReference>